<reference evidence="1" key="1">
    <citation type="submission" date="2021-02" db="EMBL/GenBank/DDBJ databases">
        <authorList>
            <person name="Nowell W R."/>
        </authorList>
    </citation>
    <scope>NUCLEOTIDE SEQUENCE</scope>
</reference>
<organism evidence="1 2">
    <name type="scientific">Rotaria magnacalcarata</name>
    <dbReference type="NCBI Taxonomy" id="392030"/>
    <lineage>
        <taxon>Eukaryota</taxon>
        <taxon>Metazoa</taxon>
        <taxon>Spiralia</taxon>
        <taxon>Gnathifera</taxon>
        <taxon>Rotifera</taxon>
        <taxon>Eurotatoria</taxon>
        <taxon>Bdelloidea</taxon>
        <taxon>Philodinida</taxon>
        <taxon>Philodinidae</taxon>
        <taxon>Rotaria</taxon>
    </lineage>
</organism>
<evidence type="ECO:0000313" key="2">
    <source>
        <dbReference type="Proteomes" id="UP000663842"/>
    </source>
</evidence>
<protein>
    <submittedName>
        <fullName evidence="1">Uncharacterized protein</fullName>
    </submittedName>
</protein>
<name>A0A820LGX3_9BILA</name>
<sequence length="170" mass="19441">MESKILLKQANGSHLWHNVRVQQAIFDLPARAHLLNIVQYNGYDGCGDCFIKGVTIGRQVSFSFSGKSTGSWKKGSTPLSTILQLPAQAPYDSMHLIYHGHVKTLLKEWHTMFGKQVFEDGSFFLSNTILSHSFKYQFLSLSDFPNWKAKMLRDFFLICFSSFCCLLFTR</sequence>
<proteinExistence type="predicted"/>
<comment type="caution">
    <text evidence="1">The sequence shown here is derived from an EMBL/GenBank/DDBJ whole genome shotgun (WGS) entry which is preliminary data.</text>
</comment>
<dbReference type="EMBL" id="CAJOBF010016457">
    <property type="protein sequence ID" value="CAF4354984.1"/>
    <property type="molecule type" value="Genomic_DNA"/>
</dbReference>
<gene>
    <name evidence="1" type="ORF">UXM345_LOCUS36201</name>
</gene>
<dbReference type="AlphaFoldDB" id="A0A820LGX3"/>
<evidence type="ECO:0000313" key="1">
    <source>
        <dbReference type="EMBL" id="CAF4354984.1"/>
    </source>
</evidence>
<accession>A0A820LGX3</accession>
<dbReference type="Proteomes" id="UP000663842">
    <property type="component" value="Unassembled WGS sequence"/>
</dbReference>